<keyword evidence="3" id="KW-1185">Reference proteome</keyword>
<organism evidence="2 3">
    <name type="scientific">Nocardioides albertanoniae</name>
    <dbReference type="NCBI Taxonomy" id="1175486"/>
    <lineage>
        <taxon>Bacteria</taxon>
        <taxon>Bacillati</taxon>
        <taxon>Actinomycetota</taxon>
        <taxon>Actinomycetes</taxon>
        <taxon>Propionibacteriales</taxon>
        <taxon>Nocardioidaceae</taxon>
        <taxon>Nocardioides</taxon>
    </lineage>
</organism>
<comment type="caution">
    <text evidence="2">The sequence shown here is derived from an EMBL/GenBank/DDBJ whole genome shotgun (WGS) entry which is preliminary data.</text>
</comment>
<dbReference type="Gene3D" id="3.40.50.1820">
    <property type="entry name" value="alpha/beta hydrolase"/>
    <property type="match status" value="1"/>
</dbReference>
<evidence type="ECO:0000313" key="3">
    <source>
        <dbReference type="Proteomes" id="UP000320209"/>
    </source>
</evidence>
<feature type="chain" id="PRO_5022204219" description="Prolyl oligopeptidase family protein" evidence="1">
    <location>
        <begin position="28"/>
        <end position="441"/>
    </location>
</feature>
<sequence>MPRASAAVLALLLTATALVASTGQAHADPEPPGDQPLPGYTISNPPLAPIVVDGHETSVRQGVREHAAYILEVPEHWNGELVMWAHGYRGNSYELYPETPGFELRRTFLEQGYAWAASSYSTNGYDVGAGVRSTQDLATYATSVLPHRATRTYVTGVSMGGHVIARSLEQYPGLYDGALPMCGQLGDVELFDYFLDYNLAAQTLARHDAYPYPADYQDVDVPLIKDRLGLDGALTPEGEQLRALTIERSGGQRPGVEAAFELWKDYLFTFGLADDGGTLGFNIGRVASNRDSVYTPNTPVDLDAEIERADAADPAARNSRRLNEPSRIAGRPTAPVVSLHNLGDIFVPYSLEQSYARKAARHHRSDLLVQRGIRSADHCEFSPAEASAAWNDLVDWVEHGDRPAGDDVLDPAAVADADHGCAFTDAAAYGTGTRGLYEPCP</sequence>
<dbReference type="EMBL" id="VFOV01000001">
    <property type="protein sequence ID" value="TQL69886.1"/>
    <property type="molecule type" value="Genomic_DNA"/>
</dbReference>
<accession>A0A543ABN0</accession>
<dbReference type="AlphaFoldDB" id="A0A543ABN0"/>
<protein>
    <recommendedName>
        <fullName evidence="4">Prolyl oligopeptidase family protein</fullName>
    </recommendedName>
</protein>
<feature type="signal peptide" evidence="1">
    <location>
        <begin position="1"/>
        <end position="27"/>
    </location>
</feature>
<dbReference type="SUPFAM" id="SSF53474">
    <property type="entry name" value="alpha/beta-Hydrolases"/>
    <property type="match status" value="1"/>
</dbReference>
<dbReference type="InterPro" id="IPR029058">
    <property type="entry name" value="AB_hydrolase_fold"/>
</dbReference>
<reference evidence="2 3" key="1">
    <citation type="submission" date="2019-06" db="EMBL/GenBank/DDBJ databases">
        <title>Sequencing the genomes of 1000 actinobacteria strains.</title>
        <authorList>
            <person name="Klenk H.-P."/>
        </authorList>
    </citation>
    <scope>NUCLEOTIDE SEQUENCE [LARGE SCALE GENOMIC DNA]</scope>
    <source>
        <strain evidence="2 3">DSM 25218</strain>
    </source>
</reference>
<evidence type="ECO:0000256" key="1">
    <source>
        <dbReference type="SAM" id="SignalP"/>
    </source>
</evidence>
<keyword evidence="1" id="KW-0732">Signal</keyword>
<name>A0A543ABN0_9ACTN</name>
<proteinExistence type="predicted"/>
<gene>
    <name evidence="2" type="ORF">FB381_3807</name>
</gene>
<dbReference type="RefSeq" id="WP_211352494.1">
    <property type="nucleotide sequence ID" value="NZ_VFOV01000001.1"/>
</dbReference>
<evidence type="ECO:0000313" key="2">
    <source>
        <dbReference type="EMBL" id="TQL69886.1"/>
    </source>
</evidence>
<dbReference type="Proteomes" id="UP000320209">
    <property type="component" value="Unassembled WGS sequence"/>
</dbReference>
<evidence type="ECO:0008006" key="4">
    <source>
        <dbReference type="Google" id="ProtNLM"/>
    </source>
</evidence>